<dbReference type="InterPro" id="IPR022269">
    <property type="entry name" value="SO_2930-like_C"/>
</dbReference>
<sequence length="419" mass="44922">MRSAETAAGRAGREGVMQAMPVGATTLQGIRTGLCALALLALAACSRAPAPVQFHAQGNPPKLSDWHVLQVADGHLQLNAGVVPYDLNTPLFSDYARKLRTLWLPAGTAARYENERPFDFPVGTIVSKTFYYPLPARGDGDTVRGTDVRADAIAADGLPLAGVRLIETRLLVRRQEGWIALPYVWNAEQTDAVLARAGDEIPLELLRDDGRREKFTYVVPNANQCAGCHATDNKARAIEPIGLKARHLNRDYAYVNGDANQLKHLSDLGYLTGLPGLAALPRNADWQDDSQPLDRRARAYLDINCGHCHNPKGPANTSGLTLDSATTETMRLGVCKPPVAAGQGTGNHLFDIVPGKPGESILSYRMGSTDPGAMMPELGRGTRHDAGVALINEWIGATTGSCALVTPADNITMVLHTGE</sequence>
<dbReference type="eggNOG" id="COG5434">
    <property type="taxonomic scope" value="Bacteria"/>
</dbReference>
<organism evidence="1 2">
    <name type="scientific">Arenimonas oryziterrae DSM 21050 = YC6267</name>
    <dbReference type="NCBI Taxonomy" id="1121015"/>
    <lineage>
        <taxon>Bacteria</taxon>
        <taxon>Pseudomonadati</taxon>
        <taxon>Pseudomonadota</taxon>
        <taxon>Gammaproteobacteria</taxon>
        <taxon>Lysobacterales</taxon>
        <taxon>Lysobacteraceae</taxon>
        <taxon>Arenimonas</taxon>
    </lineage>
</organism>
<proteinExistence type="predicted"/>
<accession>A0A091ASY9</accession>
<keyword evidence="2" id="KW-1185">Reference proteome</keyword>
<evidence type="ECO:0000313" key="2">
    <source>
        <dbReference type="Proteomes" id="UP000029385"/>
    </source>
</evidence>
<evidence type="ECO:0000313" key="1">
    <source>
        <dbReference type="EMBL" id="KFN42436.1"/>
    </source>
</evidence>
<dbReference type="NCBIfam" id="TIGR03806">
    <property type="entry name" value="chp_HNE_0200"/>
    <property type="match status" value="1"/>
</dbReference>
<comment type="caution">
    <text evidence="1">The sequence shown here is derived from an EMBL/GenBank/DDBJ whole genome shotgun (WGS) entry which is preliminary data.</text>
</comment>
<evidence type="ECO:0008006" key="3">
    <source>
        <dbReference type="Google" id="ProtNLM"/>
    </source>
</evidence>
<dbReference type="STRING" id="1121015.GCA_000420545_02821"/>
<dbReference type="AlphaFoldDB" id="A0A091ASY9"/>
<gene>
    <name evidence="1" type="ORF">N789_13855</name>
</gene>
<name>A0A091ASY9_9GAMM</name>
<dbReference type="EMBL" id="AVCI01000010">
    <property type="protein sequence ID" value="KFN42436.1"/>
    <property type="molecule type" value="Genomic_DNA"/>
</dbReference>
<dbReference type="PATRIC" id="fig|1121015.4.peg.2241"/>
<reference evidence="1 2" key="1">
    <citation type="submission" date="2013-09" db="EMBL/GenBank/DDBJ databases">
        <title>Genome sequencing of Arenimonas oryziterrae.</title>
        <authorList>
            <person name="Chen F."/>
            <person name="Wang G."/>
        </authorList>
    </citation>
    <scope>NUCLEOTIDE SEQUENCE [LARGE SCALE GENOMIC DNA]</scope>
    <source>
        <strain evidence="1 2">YC6267</strain>
    </source>
</reference>
<protein>
    <recommendedName>
        <fullName evidence="3">Cytochrome c domain-containing protein</fullName>
    </recommendedName>
</protein>
<dbReference type="Proteomes" id="UP000029385">
    <property type="component" value="Unassembled WGS sequence"/>
</dbReference>
<dbReference type="RefSeq" id="WP_245559083.1">
    <property type="nucleotide sequence ID" value="NZ_ATVD01000007.1"/>
</dbReference>